<comment type="caution">
    <text evidence="1">The sequence shown here is derived from an EMBL/GenBank/DDBJ whole genome shotgun (WGS) entry which is preliminary data.</text>
</comment>
<evidence type="ECO:0000313" key="1">
    <source>
        <dbReference type="EMBL" id="EME72092.1"/>
    </source>
</evidence>
<organism evidence="1 2">
    <name type="scientific">Bacillus sonorensis L12</name>
    <dbReference type="NCBI Taxonomy" id="1274524"/>
    <lineage>
        <taxon>Bacteria</taxon>
        <taxon>Bacillati</taxon>
        <taxon>Bacillota</taxon>
        <taxon>Bacilli</taxon>
        <taxon>Bacillales</taxon>
        <taxon>Bacillaceae</taxon>
        <taxon>Bacillus</taxon>
    </lineage>
</organism>
<evidence type="ECO:0000313" key="2">
    <source>
        <dbReference type="Proteomes" id="UP000011907"/>
    </source>
</evidence>
<accession>M5PBK2</accession>
<name>M5PBK2_9BACI</name>
<dbReference type="Proteomes" id="UP000011907">
    <property type="component" value="Unassembled WGS sequence"/>
</dbReference>
<protein>
    <submittedName>
        <fullName evidence="1">Uncharacterized protein</fullName>
    </submittedName>
</protein>
<proteinExistence type="predicted"/>
<dbReference type="AlphaFoldDB" id="M5PBK2"/>
<sequence>MNIEIVFGVDRRGKAVPNPDHFLQNFKVGGIKKEGRGRSEPEPALQAHFKRAYQKITLAFDITG</sequence>
<gene>
    <name evidence="1" type="ORF">BSONL12_23727</name>
</gene>
<dbReference type="EMBL" id="AOFM01000024">
    <property type="protein sequence ID" value="EME72092.1"/>
    <property type="molecule type" value="Genomic_DNA"/>
</dbReference>
<reference evidence="1 2" key="1">
    <citation type="journal article" date="2013" name="Genome Announc.">
        <title>Draft Whole-Genome Sequence of Bacillus sonorensis Strain L12, a Source of Nonribosomal Lipopeptides.</title>
        <authorList>
            <person name="Adimpong D.B."/>
            <person name="Sorensen K.I."/>
            <person name="Nielsen D.S."/>
            <person name="Thorsen L."/>
            <person name="Rasmussen T.B."/>
            <person name="Derkx P.M."/>
            <person name="Jespersen L."/>
        </authorList>
    </citation>
    <scope>NUCLEOTIDE SEQUENCE [LARGE SCALE GENOMIC DNA]</scope>
    <source>
        <strain evidence="1 2">L12</strain>
    </source>
</reference>
<dbReference type="PATRIC" id="fig|1274524.3.peg.5069"/>